<dbReference type="InterPro" id="IPR055348">
    <property type="entry name" value="DctQ"/>
</dbReference>
<feature type="domain" description="Tripartite ATP-independent periplasmic transporters DctQ component" evidence="10">
    <location>
        <begin position="28"/>
        <end position="154"/>
    </location>
</feature>
<feature type="transmembrane region" description="Helical" evidence="9">
    <location>
        <begin position="129"/>
        <end position="155"/>
    </location>
</feature>
<feature type="transmembrane region" description="Helical" evidence="9">
    <location>
        <begin position="12"/>
        <end position="36"/>
    </location>
</feature>
<evidence type="ECO:0000259" key="10">
    <source>
        <dbReference type="Pfam" id="PF04290"/>
    </source>
</evidence>
<keyword evidence="12" id="KW-1185">Reference proteome</keyword>
<comment type="caution">
    <text evidence="11">The sequence shown here is derived from an EMBL/GenBank/DDBJ whole genome shotgun (WGS) entry which is preliminary data.</text>
</comment>
<feature type="transmembrane region" description="Helical" evidence="9">
    <location>
        <begin position="48"/>
        <end position="67"/>
    </location>
</feature>
<keyword evidence="4 9" id="KW-0997">Cell inner membrane</keyword>
<protein>
    <recommendedName>
        <fullName evidence="9">TRAP transporter small permease protein</fullName>
    </recommendedName>
</protein>
<evidence type="ECO:0000256" key="4">
    <source>
        <dbReference type="ARBA" id="ARBA00022519"/>
    </source>
</evidence>
<organism evidence="11 12">
    <name type="scientific">Mangrovicoccus algicola</name>
    <dbReference type="NCBI Taxonomy" id="2771008"/>
    <lineage>
        <taxon>Bacteria</taxon>
        <taxon>Pseudomonadati</taxon>
        <taxon>Pseudomonadota</taxon>
        <taxon>Alphaproteobacteria</taxon>
        <taxon>Rhodobacterales</taxon>
        <taxon>Paracoccaceae</taxon>
        <taxon>Mangrovicoccus</taxon>
    </lineage>
</organism>
<evidence type="ECO:0000313" key="11">
    <source>
        <dbReference type="EMBL" id="MBE3638924.1"/>
    </source>
</evidence>
<evidence type="ECO:0000313" key="12">
    <source>
        <dbReference type="Proteomes" id="UP000609121"/>
    </source>
</evidence>
<evidence type="ECO:0000256" key="3">
    <source>
        <dbReference type="ARBA" id="ARBA00022475"/>
    </source>
</evidence>
<dbReference type="PANTHER" id="PTHR35011">
    <property type="entry name" value="2,3-DIKETO-L-GULONATE TRAP TRANSPORTER SMALL PERMEASE PROTEIN YIAM"/>
    <property type="match status" value="1"/>
</dbReference>
<evidence type="ECO:0000256" key="7">
    <source>
        <dbReference type="ARBA" id="ARBA00023136"/>
    </source>
</evidence>
<evidence type="ECO:0000256" key="2">
    <source>
        <dbReference type="ARBA" id="ARBA00022448"/>
    </source>
</evidence>
<comment type="subcellular location">
    <subcellularLocation>
        <location evidence="1 9">Cell inner membrane</location>
        <topology evidence="1 9">Multi-pass membrane protein</topology>
    </subcellularLocation>
</comment>
<dbReference type="EMBL" id="JACVXA010000035">
    <property type="protein sequence ID" value="MBE3638924.1"/>
    <property type="molecule type" value="Genomic_DNA"/>
</dbReference>
<proteinExistence type="inferred from homology"/>
<dbReference type="AlphaFoldDB" id="A0A8J7CVN1"/>
<keyword evidence="7 9" id="KW-0472">Membrane</keyword>
<dbReference type="Pfam" id="PF04290">
    <property type="entry name" value="DctQ"/>
    <property type="match status" value="1"/>
</dbReference>
<gene>
    <name evidence="11" type="ORF">ICN82_11990</name>
</gene>
<evidence type="ECO:0000256" key="5">
    <source>
        <dbReference type="ARBA" id="ARBA00022692"/>
    </source>
</evidence>
<evidence type="ECO:0000256" key="9">
    <source>
        <dbReference type="RuleBase" id="RU369079"/>
    </source>
</evidence>
<dbReference type="GO" id="GO:0022857">
    <property type="term" value="F:transmembrane transporter activity"/>
    <property type="evidence" value="ECO:0007669"/>
    <property type="project" value="UniProtKB-UniRule"/>
</dbReference>
<accession>A0A8J7CVN1</accession>
<keyword evidence="3" id="KW-1003">Cell membrane</keyword>
<reference evidence="11" key="1">
    <citation type="submission" date="2020-09" db="EMBL/GenBank/DDBJ databases">
        <title>A novel bacterium of genus Mangrovicoccus, isolated from South China Sea.</title>
        <authorList>
            <person name="Huang H."/>
            <person name="Mo K."/>
            <person name="Hu Y."/>
        </authorList>
    </citation>
    <scope>NUCLEOTIDE SEQUENCE</scope>
    <source>
        <strain evidence="11">HB182678</strain>
    </source>
</reference>
<dbReference type="InterPro" id="IPR007387">
    <property type="entry name" value="TRAP_DctQ"/>
</dbReference>
<evidence type="ECO:0000256" key="8">
    <source>
        <dbReference type="ARBA" id="ARBA00038436"/>
    </source>
</evidence>
<evidence type="ECO:0000256" key="1">
    <source>
        <dbReference type="ARBA" id="ARBA00004429"/>
    </source>
</evidence>
<comment type="function">
    <text evidence="9">Part of the tripartite ATP-independent periplasmic (TRAP) transport system.</text>
</comment>
<dbReference type="GO" id="GO:0005886">
    <property type="term" value="C:plasma membrane"/>
    <property type="evidence" value="ECO:0007669"/>
    <property type="project" value="UniProtKB-SubCell"/>
</dbReference>
<comment type="similarity">
    <text evidence="8 9">Belongs to the TRAP transporter small permease family.</text>
</comment>
<dbReference type="Proteomes" id="UP000609121">
    <property type="component" value="Unassembled WGS sequence"/>
</dbReference>
<keyword evidence="5 9" id="KW-0812">Transmembrane</keyword>
<dbReference type="PANTHER" id="PTHR35011:SF4">
    <property type="entry name" value="SLL1102 PROTEIN"/>
    <property type="match status" value="1"/>
</dbReference>
<comment type="subunit">
    <text evidence="9">The complex comprises the extracytoplasmic solute receptor protein and the two transmembrane proteins.</text>
</comment>
<evidence type="ECO:0000256" key="6">
    <source>
        <dbReference type="ARBA" id="ARBA00022989"/>
    </source>
</evidence>
<name>A0A8J7CVN1_9RHOB</name>
<keyword evidence="6 9" id="KW-1133">Transmembrane helix</keyword>
<keyword evidence="2 9" id="KW-0813">Transport</keyword>
<feature type="transmembrane region" description="Helical" evidence="9">
    <location>
        <begin position="88"/>
        <end position="109"/>
    </location>
</feature>
<sequence length="158" mass="17306">MVNRIALSLHRVTGLLCQGLLILIVAGQLAVVILRYVFGIGFIELQDAVAYSFAALVVLGLPVAFAEDGHVRVDVFRAGQSPRWQRRFDMAGILALLVPFFGLTLWWVWPDVAFSWSILEGSKETGGLPGFFIVKTMLPVACVLMLLQGLAALAVRHD</sequence>